<sequence length="599" mass="60941">MGASPAAAHPFACVPQTSAFGAFLDVAVDLATRGLLWSWAAPGGLGAAVLLLEAITFVCTHAVHGAVWKAEVQLGPTPPWVRAVMANGFKTPAGCLAVAGLMGCPLWLWARRALPPGPWGSPAVGAVLVLGRLLAAAVEVWVVWRHLRALLQADAAAAAASAAVAAAGAVLLIVASGYCITRSDLGPHKQHVIFVPSTVLVTGLITDYSFYALQSSPDADTYDLSTMGTLAASVWFICSVLNLAALILSWMYIFEALAPAALSVQALGKETRTLEDDYKRRTGKAQEERHAAAVAELQAAAAMAGHPGYAALGSGPAAAAPASAPPPPVDVEAGGEGETVAEHMQYTVKMRLLSRFGKGVAAYLVADICVLLLPAFFNHVVQSTLQALLFVCYYAFVIVLLVLFRPQEQSSYLMVGFSEEDAEARGVNQLATGIAMAELGADSSDDEGARLGPGGPASSSAAGGPSSGGGGGGSSAASARAAARAAKAAARAAKKAGADGDRYRALPALPTSSPAAAGGTNGSASGGGAAALPVSTMTADPAYGSGGVIPPPPPYRGRQPRTFVPQQPVTGPRQFTLDDDEDEGDEASRPLTGAGGKSR</sequence>
<name>A0A150GVV2_GONPE</name>
<proteinExistence type="predicted"/>
<keyword evidence="2" id="KW-0812">Transmembrane</keyword>
<keyword evidence="2" id="KW-1133">Transmembrane helix</keyword>
<dbReference type="EMBL" id="LSYV01000008">
    <property type="protein sequence ID" value="KXZ53480.1"/>
    <property type="molecule type" value="Genomic_DNA"/>
</dbReference>
<feature type="transmembrane region" description="Helical" evidence="2">
    <location>
        <begin position="156"/>
        <end position="180"/>
    </location>
</feature>
<feature type="region of interest" description="Disordered" evidence="1">
    <location>
        <begin position="504"/>
        <end position="599"/>
    </location>
</feature>
<evidence type="ECO:0000256" key="1">
    <source>
        <dbReference type="SAM" id="MobiDB-lite"/>
    </source>
</evidence>
<dbReference type="OrthoDB" id="514505at2759"/>
<feature type="compositionally biased region" description="Gly residues" evidence="1">
    <location>
        <begin position="519"/>
        <end position="529"/>
    </location>
</feature>
<feature type="compositionally biased region" description="Gly residues" evidence="1">
    <location>
        <begin position="465"/>
        <end position="474"/>
    </location>
</feature>
<feature type="transmembrane region" description="Helical" evidence="2">
    <location>
        <begin position="192"/>
        <end position="213"/>
    </location>
</feature>
<feature type="transmembrane region" description="Helical" evidence="2">
    <location>
        <begin position="122"/>
        <end position="144"/>
    </location>
</feature>
<reference evidence="4" key="1">
    <citation type="journal article" date="2016" name="Nat. Commun.">
        <title>The Gonium pectorale genome demonstrates co-option of cell cycle regulation during the evolution of multicellularity.</title>
        <authorList>
            <person name="Hanschen E.R."/>
            <person name="Marriage T.N."/>
            <person name="Ferris P.J."/>
            <person name="Hamaji T."/>
            <person name="Toyoda A."/>
            <person name="Fujiyama A."/>
            <person name="Neme R."/>
            <person name="Noguchi H."/>
            <person name="Minakuchi Y."/>
            <person name="Suzuki M."/>
            <person name="Kawai-Toyooka H."/>
            <person name="Smith D.R."/>
            <person name="Sparks H."/>
            <person name="Anderson J."/>
            <person name="Bakaric R."/>
            <person name="Luria V."/>
            <person name="Karger A."/>
            <person name="Kirschner M.W."/>
            <person name="Durand P.M."/>
            <person name="Michod R.E."/>
            <person name="Nozaki H."/>
            <person name="Olson B.J."/>
        </authorList>
    </citation>
    <scope>NUCLEOTIDE SEQUENCE [LARGE SCALE GENOMIC DNA]</scope>
    <source>
        <strain evidence="4">NIES-2863</strain>
    </source>
</reference>
<evidence type="ECO:0000256" key="2">
    <source>
        <dbReference type="SAM" id="Phobius"/>
    </source>
</evidence>
<feature type="compositionally biased region" description="Low complexity" evidence="1">
    <location>
        <begin position="505"/>
        <end position="518"/>
    </location>
</feature>
<feature type="transmembrane region" description="Helical" evidence="2">
    <location>
        <begin position="360"/>
        <end position="377"/>
    </location>
</feature>
<evidence type="ECO:0000313" key="3">
    <source>
        <dbReference type="EMBL" id="KXZ53480.1"/>
    </source>
</evidence>
<keyword evidence="4" id="KW-1185">Reference proteome</keyword>
<comment type="caution">
    <text evidence="3">The sequence shown here is derived from an EMBL/GenBank/DDBJ whole genome shotgun (WGS) entry which is preliminary data.</text>
</comment>
<organism evidence="3 4">
    <name type="scientific">Gonium pectorale</name>
    <name type="common">Green alga</name>
    <dbReference type="NCBI Taxonomy" id="33097"/>
    <lineage>
        <taxon>Eukaryota</taxon>
        <taxon>Viridiplantae</taxon>
        <taxon>Chlorophyta</taxon>
        <taxon>core chlorophytes</taxon>
        <taxon>Chlorophyceae</taxon>
        <taxon>CS clade</taxon>
        <taxon>Chlamydomonadales</taxon>
        <taxon>Volvocaceae</taxon>
        <taxon>Gonium</taxon>
    </lineage>
</organism>
<feature type="transmembrane region" description="Helical" evidence="2">
    <location>
        <begin position="91"/>
        <end position="110"/>
    </location>
</feature>
<dbReference type="Proteomes" id="UP000075714">
    <property type="component" value="Unassembled WGS sequence"/>
</dbReference>
<evidence type="ECO:0000313" key="4">
    <source>
        <dbReference type="Proteomes" id="UP000075714"/>
    </source>
</evidence>
<feature type="transmembrane region" description="Helical" evidence="2">
    <location>
        <begin position="233"/>
        <end position="253"/>
    </location>
</feature>
<keyword evidence="2" id="KW-0472">Membrane</keyword>
<dbReference type="AlphaFoldDB" id="A0A150GVV2"/>
<feature type="region of interest" description="Disordered" evidence="1">
    <location>
        <begin position="445"/>
        <end position="476"/>
    </location>
</feature>
<feature type="transmembrane region" description="Helical" evidence="2">
    <location>
        <begin position="383"/>
        <end position="404"/>
    </location>
</feature>
<gene>
    <name evidence="3" type="ORF">GPECTOR_7g930</name>
</gene>
<protein>
    <submittedName>
        <fullName evidence="3">Uncharacterized protein</fullName>
    </submittedName>
</protein>
<accession>A0A150GVV2</accession>